<evidence type="ECO:0000313" key="1">
    <source>
        <dbReference type="EMBL" id="MEM5424717.1"/>
    </source>
</evidence>
<accession>A0ABU9RXW7</accession>
<comment type="caution">
    <text evidence="1">The sequence shown here is derived from an EMBL/GenBank/DDBJ whole genome shotgun (WGS) entry which is preliminary data.</text>
</comment>
<proteinExistence type="predicted"/>
<dbReference type="Proteomes" id="UP001489897">
    <property type="component" value="Unassembled WGS sequence"/>
</dbReference>
<reference evidence="1 2" key="1">
    <citation type="submission" date="2024-01" db="EMBL/GenBank/DDBJ databases">
        <title>The diversity of rhizobia nodulating Mimosa spp. in eleven states of Brazil covering several biomes is determined by host plant, location, and edaphic factors.</title>
        <authorList>
            <person name="Rouws L."/>
            <person name="Barauna A."/>
            <person name="Beukes C."/>
            <person name="De Faria S.M."/>
            <person name="Gross E."/>
            <person name="Dos Reis Junior F.B."/>
            <person name="Simon M."/>
            <person name="Maluk M."/>
            <person name="Odee D.W."/>
            <person name="Kenicer G."/>
            <person name="Young J.P.W."/>
            <person name="Reis V.M."/>
            <person name="Zilli J."/>
            <person name="James E.K."/>
        </authorList>
    </citation>
    <scope>NUCLEOTIDE SEQUENCE [LARGE SCALE GENOMIC DNA]</scope>
    <source>
        <strain evidence="1 2">JPY167</strain>
    </source>
</reference>
<keyword evidence="2" id="KW-1185">Reference proteome</keyword>
<dbReference type="EMBL" id="JAYMRV010000009">
    <property type="protein sequence ID" value="MEM5424717.1"/>
    <property type="molecule type" value="Genomic_DNA"/>
</dbReference>
<protein>
    <submittedName>
        <fullName evidence="1">Uncharacterized protein</fullName>
    </submittedName>
</protein>
<organism evidence="1 2">
    <name type="scientific">Paraburkholderia ferrariae</name>
    <dbReference type="NCBI Taxonomy" id="386056"/>
    <lineage>
        <taxon>Bacteria</taxon>
        <taxon>Pseudomonadati</taxon>
        <taxon>Pseudomonadota</taxon>
        <taxon>Betaproteobacteria</taxon>
        <taxon>Burkholderiales</taxon>
        <taxon>Burkholderiaceae</taxon>
        <taxon>Paraburkholderia</taxon>
    </lineage>
</organism>
<sequence length="94" mass="10700">MYNGAVASIEQGWIAPEHADEHDYLNALGIYWRKPGAIVFRRATDFHRIVLPRGVKAKSIFIMGRKTNSWGFLVGGNKVPWRQYLGIGEKEKVD</sequence>
<gene>
    <name evidence="1" type="ORF">VSR73_27075</name>
</gene>
<name>A0ABU9RXW7_9BURK</name>
<dbReference type="RefSeq" id="WP_342948958.1">
    <property type="nucleotide sequence ID" value="NZ_JAYMRV010000009.1"/>
</dbReference>
<evidence type="ECO:0000313" key="2">
    <source>
        <dbReference type="Proteomes" id="UP001489897"/>
    </source>
</evidence>